<dbReference type="Pfam" id="PF00308">
    <property type="entry name" value="Bac_DnaA"/>
    <property type="match status" value="1"/>
</dbReference>
<dbReference type="OrthoDB" id="7390113at2"/>
<dbReference type="PANTHER" id="PTHR30050">
    <property type="entry name" value="CHROMOSOMAL REPLICATION INITIATOR PROTEIN DNAA"/>
    <property type="match status" value="1"/>
</dbReference>
<dbReference type="InterPro" id="IPR013317">
    <property type="entry name" value="DnaA_dom"/>
</dbReference>
<dbReference type="SUPFAM" id="SSF52540">
    <property type="entry name" value="P-loop containing nucleoside triphosphate hydrolases"/>
    <property type="match status" value="1"/>
</dbReference>
<dbReference type="AlphaFoldDB" id="A0A328B8E9"/>
<dbReference type="EMBL" id="QFYP01000001">
    <property type="protein sequence ID" value="RAK61258.1"/>
    <property type="molecule type" value="Genomic_DNA"/>
</dbReference>
<accession>A0A328B8E9</accession>
<keyword evidence="3" id="KW-1185">Reference proteome</keyword>
<reference evidence="3" key="1">
    <citation type="submission" date="2018-05" db="EMBL/GenBank/DDBJ databases">
        <authorList>
            <person name="Li X."/>
        </authorList>
    </citation>
    <scope>NUCLEOTIDE SEQUENCE [LARGE SCALE GENOMIC DNA]</scope>
    <source>
        <strain evidence="3">HKS-05</strain>
    </source>
</reference>
<dbReference type="GO" id="GO:0005886">
    <property type="term" value="C:plasma membrane"/>
    <property type="evidence" value="ECO:0007669"/>
    <property type="project" value="TreeGrafter"/>
</dbReference>
<dbReference type="Gene3D" id="1.10.8.60">
    <property type="match status" value="1"/>
</dbReference>
<dbReference type="GO" id="GO:0003688">
    <property type="term" value="F:DNA replication origin binding"/>
    <property type="evidence" value="ECO:0007669"/>
    <property type="project" value="TreeGrafter"/>
</dbReference>
<evidence type="ECO:0000313" key="3">
    <source>
        <dbReference type="Proteomes" id="UP000249842"/>
    </source>
</evidence>
<dbReference type="InterPro" id="IPR027417">
    <property type="entry name" value="P-loop_NTPase"/>
</dbReference>
<proteinExistence type="predicted"/>
<dbReference type="GO" id="GO:0006270">
    <property type="term" value="P:DNA replication initiation"/>
    <property type="evidence" value="ECO:0007669"/>
    <property type="project" value="TreeGrafter"/>
</dbReference>
<feature type="domain" description="Chromosomal replication initiator protein DnaA ATPAse" evidence="1">
    <location>
        <begin position="14"/>
        <end position="65"/>
    </location>
</feature>
<dbReference type="Gene3D" id="3.40.50.300">
    <property type="entry name" value="P-loop containing nucleotide triphosphate hydrolases"/>
    <property type="match status" value="1"/>
</dbReference>
<evidence type="ECO:0000259" key="1">
    <source>
        <dbReference type="Pfam" id="PF00308"/>
    </source>
</evidence>
<sequence length="220" mass="24056">MAQQLRLRLRRPASYSRDEFVQGPSNAQATAAVDAWPSWHAGCLVLVGGEGVGKTHLAQAWAVNAKAVVLGREAPDVAAAAGRPVLLEDVDQGVPDEALFHLINLAGHKGGGLLLTARTAPARWPATLPDLRSRLNALPVAEVEEPDDVVLEGVLRKFFRERSIRPPKEVYAYLLRRMERSIPGAREIVRRLDEAADGPISRVLAREVLEGDNQNLDLFE</sequence>
<protein>
    <submittedName>
        <fullName evidence="2">Chromosomal replication initiator DnaA</fullName>
    </submittedName>
</protein>
<dbReference type="PANTHER" id="PTHR30050:SF5">
    <property type="entry name" value="DNAA REGULATORY INACTIVATOR HDA"/>
    <property type="match status" value="1"/>
</dbReference>
<organism evidence="2 3">
    <name type="scientific">Phenylobacterium hankyongense</name>
    <dbReference type="NCBI Taxonomy" id="1813876"/>
    <lineage>
        <taxon>Bacteria</taxon>
        <taxon>Pseudomonadati</taxon>
        <taxon>Pseudomonadota</taxon>
        <taxon>Alphaproteobacteria</taxon>
        <taxon>Caulobacterales</taxon>
        <taxon>Caulobacteraceae</taxon>
        <taxon>Phenylobacterium</taxon>
    </lineage>
</organism>
<dbReference type="Proteomes" id="UP000249842">
    <property type="component" value="Unassembled WGS sequence"/>
</dbReference>
<comment type="caution">
    <text evidence="2">The sequence shown here is derived from an EMBL/GenBank/DDBJ whole genome shotgun (WGS) entry which is preliminary data.</text>
</comment>
<dbReference type="RefSeq" id="WP_111458550.1">
    <property type="nucleotide sequence ID" value="NZ_QFYP01000001.1"/>
</dbReference>
<name>A0A328B8E9_9CAUL</name>
<gene>
    <name evidence="2" type="ORF">DJ021_16340</name>
</gene>
<evidence type="ECO:0000313" key="2">
    <source>
        <dbReference type="EMBL" id="RAK61258.1"/>
    </source>
</evidence>